<comment type="caution">
    <text evidence="2">The sequence shown here is derived from an EMBL/GenBank/DDBJ whole genome shotgun (WGS) entry which is preliminary data.</text>
</comment>
<evidence type="ECO:0000256" key="1">
    <source>
        <dbReference type="SAM" id="MobiDB-lite"/>
    </source>
</evidence>
<reference evidence="2" key="1">
    <citation type="journal article" date="2014" name="Front. Microbiol.">
        <title>High frequency of phylogenetically diverse reductive dehalogenase-homologous genes in deep subseafloor sedimentary metagenomes.</title>
        <authorList>
            <person name="Kawai M."/>
            <person name="Futagami T."/>
            <person name="Toyoda A."/>
            <person name="Takaki Y."/>
            <person name="Nishi S."/>
            <person name="Hori S."/>
            <person name="Arai W."/>
            <person name="Tsubouchi T."/>
            <person name="Morono Y."/>
            <person name="Uchiyama I."/>
            <person name="Ito T."/>
            <person name="Fujiyama A."/>
            <person name="Inagaki F."/>
            <person name="Takami H."/>
        </authorList>
    </citation>
    <scope>NUCLEOTIDE SEQUENCE</scope>
    <source>
        <strain evidence="2">Expedition CK06-06</strain>
    </source>
</reference>
<evidence type="ECO:0000313" key="2">
    <source>
        <dbReference type="EMBL" id="GAG42056.1"/>
    </source>
</evidence>
<name>X0Z063_9ZZZZ</name>
<feature type="compositionally biased region" description="Basic and acidic residues" evidence="1">
    <location>
        <begin position="22"/>
        <end position="37"/>
    </location>
</feature>
<proteinExistence type="predicted"/>
<sequence length="45" mass="5014">AAGHKARRYNRLRSPEKLATPGERRESLAVESYRDGGEPGTFARV</sequence>
<dbReference type="AlphaFoldDB" id="X0Z063"/>
<organism evidence="2">
    <name type="scientific">marine sediment metagenome</name>
    <dbReference type="NCBI Taxonomy" id="412755"/>
    <lineage>
        <taxon>unclassified sequences</taxon>
        <taxon>metagenomes</taxon>
        <taxon>ecological metagenomes</taxon>
    </lineage>
</organism>
<feature type="compositionally biased region" description="Basic residues" evidence="1">
    <location>
        <begin position="1"/>
        <end position="11"/>
    </location>
</feature>
<feature type="region of interest" description="Disordered" evidence="1">
    <location>
        <begin position="1"/>
        <end position="45"/>
    </location>
</feature>
<protein>
    <submittedName>
        <fullName evidence="2">Uncharacterized protein</fullName>
    </submittedName>
</protein>
<feature type="non-terminal residue" evidence="2">
    <location>
        <position position="1"/>
    </location>
</feature>
<gene>
    <name evidence="2" type="ORF">S01H1_84319</name>
</gene>
<dbReference type="EMBL" id="BARS01057531">
    <property type="protein sequence ID" value="GAG42056.1"/>
    <property type="molecule type" value="Genomic_DNA"/>
</dbReference>
<accession>X0Z063</accession>